<comment type="catalytic activity">
    <reaction evidence="1">
        <text>ATP + protein L-histidine = ADP + protein N-phospho-L-histidine.</text>
        <dbReference type="EC" id="2.7.13.3"/>
    </reaction>
</comment>
<dbReference type="InterPro" id="IPR003661">
    <property type="entry name" value="HisK_dim/P_dom"/>
</dbReference>
<dbReference type="SUPFAM" id="SSF47384">
    <property type="entry name" value="Homodimeric domain of signal transducing histidine kinase"/>
    <property type="match status" value="1"/>
</dbReference>
<dbReference type="PROSITE" id="PS50109">
    <property type="entry name" value="HIS_KIN"/>
    <property type="match status" value="1"/>
</dbReference>
<dbReference type="CDD" id="cd00130">
    <property type="entry name" value="PAS"/>
    <property type="match status" value="2"/>
</dbReference>
<evidence type="ECO:0000256" key="7">
    <source>
        <dbReference type="ARBA" id="ARBA00022840"/>
    </source>
</evidence>
<sequence length="819" mass="88582">MREGLVPDSDKLVVLNAVLRVAARHPSLLAPAAFEDLSRTLAAHLSFASIAVLLPDDEEHQRFYTDNADPNLPGNVRFGARIPFDPSFYQRVYVEVRPYICDDTRLGNEIERSVGEAGYRSYVAAPVRSPDGKRALATFTMTFAEPGAASRAPVDLIEEIGDIFGASIERSLRSARERRLAMILDTSGDAMLAWDRSGRVTDANRAALALTGHTREALIGQNIGSLLDPEPDPAVGLPEPDARLVLVARTPEGEARRLPVAVTITAVEDDPLVACHALLRDLSAWEASEHEVVAHLARIRELEEQHRTLLDNAPLVIFRLDPRTLELVYLNHCAERLLGVPLDEALATPGFLCGVHVDQEGAAAYDEAVLRARAGMRSSPYEARLARRGAHAITARGTIYPLVGKGGEVVAIEGLFMDVSVEHAARTRLIQADRLSTLGTLAAGVAHEINNPAAFILLGIDMMARMLDGPGVDLGPTVSEQVHHMLGELRDSTRRIVDIVRDLRMFARAPAGTRRIAVDVNRTVESALSLTRGQIIERARIVRDLGDVPPVIIDEGRLGQVLVNLLVNASQAIPRNAPGEPAVTVTTRSEDPRTVEIEVRDTGVGISPEILDRIWDPFFTTKEPGAGTGLGLSISREIIERSGGRIYVESPIEAEAPPRGARFVIVLPAAGRGDSSIPPMPSTPPRSIKSGVRVLVVEDEAPLARALAEEIGRVHEVSVAGGAQGAMEALLVQRFDVILCDLRMPGMSGEAFYEKVAADKPDVAKRFVFMTGVGFGADVERFLAESGRPVLEKPFSAEDALAVIQKVVTRHGRAPLPAR</sequence>
<evidence type="ECO:0000256" key="3">
    <source>
        <dbReference type="ARBA" id="ARBA00022553"/>
    </source>
</evidence>
<keyword evidence="3 9" id="KW-0597">Phosphoprotein</keyword>
<keyword evidence="7" id="KW-0067">ATP-binding</keyword>
<dbReference type="PROSITE" id="PS50110">
    <property type="entry name" value="RESPONSE_REGULATORY"/>
    <property type="match status" value="1"/>
</dbReference>
<dbReference type="InterPro" id="IPR036097">
    <property type="entry name" value="HisK_dim/P_sf"/>
</dbReference>
<accession>A0A4U1J251</accession>
<dbReference type="CDD" id="cd00156">
    <property type="entry name" value="REC"/>
    <property type="match status" value="1"/>
</dbReference>
<protein>
    <recommendedName>
        <fullName evidence="2">histidine kinase</fullName>
        <ecNumber evidence="2">2.7.13.3</ecNumber>
    </recommendedName>
</protein>
<dbReference type="InterPro" id="IPR000014">
    <property type="entry name" value="PAS"/>
</dbReference>
<dbReference type="AlphaFoldDB" id="A0A4U1J251"/>
<dbReference type="PANTHER" id="PTHR43065:SF10">
    <property type="entry name" value="PEROXIDE STRESS-ACTIVATED HISTIDINE KINASE MAK3"/>
    <property type="match status" value="1"/>
</dbReference>
<dbReference type="SUPFAM" id="SSF55781">
    <property type="entry name" value="GAF domain-like"/>
    <property type="match status" value="1"/>
</dbReference>
<dbReference type="InterPro" id="IPR005467">
    <property type="entry name" value="His_kinase_dom"/>
</dbReference>
<dbReference type="InterPro" id="IPR029016">
    <property type="entry name" value="GAF-like_dom_sf"/>
</dbReference>
<dbReference type="PANTHER" id="PTHR43065">
    <property type="entry name" value="SENSOR HISTIDINE KINASE"/>
    <property type="match status" value="1"/>
</dbReference>
<dbReference type="Gene3D" id="3.40.50.2300">
    <property type="match status" value="1"/>
</dbReference>
<dbReference type="InterPro" id="IPR011006">
    <property type="entry name" value="CheY-like_superfamily"/>
</dbReference>
<evidence type="ECO:0000256" key="4">
    <source>
        <dbReference type="ARBA" id="ARBA00022679"/>
    </source>
</evidence>
<feature type="domain" description="PAS" evidence="12">
    <location>
        <begin position="176"/>
        <end position="230"/>
    </location>
</feature>
<proteinExistence type="predicted"/>
<dbReference type="Pfam" id="PF00512">
    <property type="entry name" value="HisKA"/>
    <property type="match status" value="1"/>
</dbReference>
<dbReference type="Proteomes" id="UP000309215">
    <property type="component" value="Unassembled WGS sequence"/>
</dbReference>
<feature type="modified residue" description="4-aspartylphosphate" evidence="9">
    <location>
        <position position="741"/>
    </location>
</feature>
<gene>
    <name evidence="13" type="ORF">E8A74_33515</name>
</gene>
<dbReference type="Gene3D" id="3.30.565.10">
    <property type="entry name" value="Histidine kinase-like ATPase, C-terminal domain"/>
    <property type="match status" value="1"/>
</dbReference>
<evidence type="ECO:0000256" key="9">
    <source>
        <dbReference type="PROSITE-ProRule" id="PRU00169"/>
    </source>
</evidence>
<dbReference type="Pfam" id="PF13188">
    <property type="entry name" value="PAS_8"/>
    <property type="match status" value="1"/>
</dbReference>
<keyword evidence="4" id="KW-0808">Transferase</keyword>
<evidence type="ECO:0000259" key="10">
    <source>
        <dbReference type="PROSITE" id="PS50109"/>
    </source>
</evidence>
<dbReference type="SMART" id="SM00448">
    <property type="entry name" value="REC"/>
    <property type="match status" value="1"/>
</dbReference>
<evidence type="ECO:0000259" key="11">
    <source>
        <dbReference type="PROSITE" id="PS50110"/>
    </source>
</evidence>
<dbReference type="Pfam" id="PF02518">
    <property type="entry name" value="HATPase_c"/>
    <property type="match status" value="1"/>
</dbReference>
<dbReference type="CDD" id="cd00082">
    <property type="entry name" value="HisKA"/>
    <property type="match status" value="1"/>
</dbReference>
<organism evidence="13 14">
    <name type="scientific">Polyangium fumosum</name>
    <dbReference type="NCBI Taxonomy" id="889272"/>
    <lineage>
        <taxon>Bacteria</taxon>
        <taxon>Pseudomonadati</taxon>
        <taxon>Myxococcota</taxon>
        <taxon>Polyangia</taxon>
        <taxon>Polyangiales</taxon>
        <taxon>Polyangiaceae</taxon>
        <taxon>Polyangium</taxon>
    </lineage>
</organism>
<dbReference type="Gene3D" id="3.30.450.40">
    <property type="match status" value="1"/>
</dbReference>
<dbReference type="Pfam" id="PF00072">
    <property type="entry name" value="Response_reg"/>
    <property type="match status" value="1"/>
</dbReference>
<reference evidence="13 14" key="1">
    <citation type="submission" date="2019-04" db="EMBL/GenBank/DDBJ databases">
        <authorList>
            <person name="Li Y."/>
            <person name="Wang J."/>
        </authorList>
    </citation>
    <scope>NUCLEOTIDE SEQUENCE [LARGE SCALE GENOMIC DNA]</scope>
    <source>
        <strain evidence="13 14">DSM 14668</strain>
    </source>
</reference>
<dbReference type="SMART" id="SM00091">
    <property type="entry name" value="PAS"/>
    <property type="match status" value="2"/>
</dbReference>
<evidence type="ECO:0000256" key="5">
    <source>
        <dbReference type="ARBA" id="ARBA00022741"/>
    </source>
</evidence>
<evidence type="ECO:0000313" key="13">
    <source>
        <dbReference type="EMBL" id="TKD00647.1"/>
    </source>
</evidence>
<evidence type="ECO:0000259" key="12">
    <source>
        <dbReference type="PROSITE" id="PS50112"/>
    </source>
</evidence>
<keyword evidence="6" id="KW-0418">Kinase</keyword>
<dbReference type="SUPFAM" id="SSF55874">
    <property type="entry name" value="ATPase domain of HSP90 chaperone/DNA topoisomerase II/histidine kinase"/>
    <property type="match status" value="1"/>
</dbReference>
<dbReference type="InterPro" id="IPR001789">
    <property type="entry name" value="Sig_transdc_resp-reg_receiver"/>
</dbReference>
<dbReference type="Gene3D" id="3.30.450.20">
    <property type="entry name" value="PAS domain"/>
    <property type="match status" value="2"/>
</dbReference>
<dbReference type="InterPro" id="IPR013767">
    <property type="entry name" value="PAS_fold"/>
</dbReference>
<comment type="caution">
    <text evidence="13">The sequence shown here is derived from an EMBL/GenBank/DDBJ whole genome shotgun (WGS) entry which is preliminary data.</text>
</comment>
<evidence type="ECO:0000313" key="14">
    <source>
        <dbReference type="Proteomes" id="UP000309215"/>
    </source>
</evidence>
<dbReference type="SMART" id="SM00388">
    <property type="entry name" value="HisKA"/>
    <property type="match status" value="1"/>
</dbReference>
<dbReference type="EMBL" id="SSMQ01000045">
    <property type="protein sequence ID" value="TKD00647.1"/>
    <property type="molecule type" value="Genomic_DNA"/>
</dbReference>
<dbReference type="InterPro" id="IPR036890">
    <property type="entry name" value="HATPase_C_sf"/>
</dbReference>
<dbReference type="Gene3D" id="1.10.287.130">
    <property type="match status" value="1"/>
</dbReference>
<feature type="domain" description="Histidine kinase" evidence="10">
    <location>
        <begin position="444"/>
        <end position="671"/>
    </location>
</feature>
<dbReference type="OrthoDB" id="9805967at2"/>
<evidence type="ECO:0000256" key="1">
    <source>
        <dbReference type="ARBA" id="ARBA00000085"/>
    </source>
</evidence>
<dbReference type="Pfam" id="PF00989">
    <property type="entry name" value="PAS"/>
    <property type="match status" value="1"/>
</dbReference>
<dbReference type="SUPFAM" id="SSF55785">
    <property type="entry name" value="PYP-like sensor domain (PAS domain)"/>
    <property type="match status" value="2"/>
</dbReference>
<dbReference type="EC" id="2.7.13.3" evidence="2"/>
<dbReference type="GO" id="GO:0006355">
    <property type="term" value="P:regulation of DNA-templated transcription"/>
    <property type="evidence" value="ECO:0007669"/>
    <property type="project" value="InterPro"/>
</dbReference>
<dbReference type="InterPro" id="IPR003594">
    <property type="entry name" value="HATPase_dom"/>
</dbReference>
<keyword evidence="14" id="KW-1185">Reference proteome</keyword>
<dbReference type="GO" id="GO:0005524">
    <property type="term" value="F:ATP binding"/>
    <property type="evidence" value="ECO:0007669"/>
    <property type="project" value="UniProtKB-KW"/>
</dbReference>
<dbReference type="SUPFAM" id="SSF52172">
    <property type="entry name" value="CheY-like"/>
    <property type="match status" value="1"/>
</dbReference>
<dbReference type="NCBIfam" id="TIGR00229">
    <property type="entry name" value="sensory_box"/>
    <property type="match status" value="1"/>
</dbReference>
<evidence type="ECO:0000256" key="6">
    <source>
        <dbReference type="ARBA" id="ARBA00022777"/>
    </source>
</evidence>
<dbReference type="PRINTS" id="PR00344">
    <property type="entry name" value="BCTRLSENSOR"/>
</dbReference>
<dbReference type="GO" id="GO:0000155">
    <property type="term" value="F:phosphorelay sensor kinase activity"/>
    <property type="evidence" value="ECO:0007669"/>
    <property type="project" value="InterPro"/>
</dbReference>
<feature type="domain" description="PAS" evidence="12">
    <location>
        <begin position="302"/>
        <end position="346"/>
    </location>
</feature>
<dbReference type="SMART" id="SM00387">
    <property type="entry name" value="HATPase_c"/>
    <property type="match status" value="1"/>
</dbReference>
<keyword evidence="8" id="KW-0902">Two-component regulatory system</keyword>
<evidence type="ECO:0000256" key="8">
    <source>
        <dbReference type="ARBA" id="ARBA00023012"/>
    </source>
</evidence>
<dbReference type="InterPro" id="IPR035965">
    <property type="entry name" value="PAS-like_dom_sf"/>
</dbReference>
<dbReference type="PROSITE" id="PS50112">
    <property type="entry name" value="PAS"/>
    <property type="match status" value="2"/>
</dbReference>
<dbReference type="InterPro" id="IPR004358">
    <property type="entry name" value="Sig_transdc_His_kin-like_C"/>
</dbReference>
<keyword evidence="5" id="KW-0547">Nucleotide-binding</keyword>
<name>A0A4U1J251_9BACT</name>
<evidence type="ECO:0000256" key="2">
    <source>
        <dbReference type="ARBA" id="ARBA00012438"/>
    </source>
</evidence>
<feature type="domain" description="Response regulatory" evidence="11">
    <location>
        <begin position="693"/>
        <end position="808"/>
    </location>
</feature>